<proteinExistence type="predicted"/>
<dbReference type="EMBL" id="MRTP01000001">
    <property type="protein sequence ID" value="OMF58382.1"/>
    <property type="molecule type" value="Genomic_DNA"/>
</dbReference>
<feature type="domain" description="SLH" evidence="2">
    <location>
        <begin position="145"/>
        <end position="208"/>
    </location>
</feature>
<evidence type="ECO:0000313" key="4">
    <source>
        <dbReference type="Proteomes" id="UP000187172"/>
    </source>
</evidence>
<dbReference type="InterPro" id="IPR001119">
    <property type="entry name" value="SLH_dom"/>
</dbReference>
<evidence type="ECO:0000259" key="2">
    <source>
        <dbReference type="PROSITE" id="PS51272"/>
    </source>
</evidence>
<dbReference type="STRING" id="297318.BK138_07620"/>
<dbReference type="Pfam" id="PF14343">
    <property type="entry name" value="PrcB_C"/>
    <property type="match status" value="1"/>
</dbReference>
<organism evidence="3 4">
    <name type="scientific">Paenibacillus rhizosphaerae</name>
    <dbReference type="NCBI Taxonomy" id="297318"/>
    <lineage>
        <taxon>Bacteria</taxon>
        <taxon>Bacillati</taxon>
        <taxon>Bacillota</taxon>
        <taxon>Bacilli</taxon>
        <taxon>Bacillales</taxon>
        <taxon>Paenibacillaceae</taxon>
        <taxon>Paenibacillus</taxon>
    </lineage>
</organism>
<reference evidence="3 4" key="1">
    <citation type="submission" date="2016-11" db="EMBL/GenBank/DDBJ databases">
        <title>Paenibacillus species isolates.</title>
        <authorList>
            <person name="Beno S.M."/>
        </authorList>
    </citation>
    <scope>NUCLEOTIDE SEQUENCE [LARGE SCALE GENOMIC DNA]</scope>
    <source>
        <strain evidence="3 4">FSL R5-0378</strain>
    </source>
</reference>
<sequence>MKITKKWAAFMVAAGCLVSASSAYAFSDLPNKQQEGIAEALQTQGVIHGISADRFGPAEPLTAAQSVQMLVKAMKLQPDAGAANAGTLAVPSTAWYAQAAETALDHGLVASSIGSWNDKVTKEEFAQMLYKAVTATGDYPLIKMYVTVQDENDMASGSREAVQFLLLTHIAELDAQQKFHPRDNITRMEAAEMVYHAMNFVASHQPVNQPENDDQVAVSVEKVNDQVNRIVLTKEDMPNPGYGLKIDRIEFVSEGKAVAYYTVTKPAPGMMYPQVISTAKASFYMDSKIQVSVKQTGGGLGTGISLKGSLEEMPSVTQ</sequence>
<evidence type="ECO:0000313" key="3">
    <source>
        <dbReference type="EMBL" id="OMF58382.1"/>
    </source>
</evidence>
<comment type="caution">
    <text evidence="3">The sequence shown here is derived from an EMBL/GenBank/DDBJ whole genome shotgun (WGS) entry which is preliminary data.</text>
</comment>
<dbReference type="InterPro" id="IPR025748">
    <property type="entry name" value="PrcB_C_dom"/>
</dbReference>
<gene>
    <name evidence="3" type="ORF">BK138_07620</name>
</gene>
<dbReference type="Proteomes" id="UP000187172">
    <property type="component" value="Unassembled WGS sequence"/>
</dbReference>
<keyword evidence="1" id="KW-0732">Signal</keyword>
<dbReference type="AlphaFoldDB" id="A0A1R1F2Y6"/>
<name>A0A1R1F2Y6_9BACL</name>
<keyword evidence="4" id="KW-1185">Reference proteome</keyword>
<dbReference type="Pfam" id="PF00395">
    <property type="entry name" value="SLH"/>
    <property type="match status" value="1"/>
</dbReference>
<dbReference type="PROSITE" id="PS51272">
    <property type="entry name" value="SLH"/>
    <property type="match status" value="2"/>
</dbReference>
<feature type="signal peptide" evidence="1">
    <location>
        <begin position="1"/>
        <end position="25"/>
    </location>
</feature>
<feature type="chain" id="PRO_5012344967" description="SLH domain-containing protein" evidence="1">
    <location>
        <begin position="26"/>
        <end position="318"/>
    </location>
</feature>
<protein>
    <recommendedName>
        <fullName evidence="2">SLH domain-containing protein</fullName>
    </recommendedName>
</protein>
<evidence type="ECO:0000256" key="1">
    <source>
        <dbReference type="SAM" id="SignalP"/>
    </source>
</evidence>
<feature type="domain" description="SLH" evidence="2">
    <location>
        <begin position="21"/>
        <end position="84"/>
    </location>
</feature>
<dbReference type="RefSeq" id="WP_076167930.1">
    <property type="nucleotide sequence ID" value="NZ_MRTP01000001.1"/>
</dbReference>
<accession>A0A1R1F2Y6</accession>